<comment type="caution">
    <text evidence="1">The sequence shown here is derived from an EMBL/GenBank/DDBJ whole genome shotgun (WGS) entry which is preliminary data.</text>
</comment>
<evidence type="ECO:0000313" key="2">
    <source>
        <dbReference type="Proteomes" id="UP000298663"/>
    </source>
</evidence>
<evidence type="ECO:0000313" key="1">
    <source>
        <dbReference type="EMBL" id="TKR67291.1"/>
    </source>
</evidence>
<dbReference type="AlphaFoldDB" id="A0A4U5MDS6"/>
<gene>
    <name evidence="1" type="ORF">L596_023467</name>
</gene>
<dbReference type="Proteomes" id="UP000298663">
    <property type="component" value="Unassembled WGS sequence"/>
</dbReference>
<name>A0A4U5MDS6_STECR</name>
<reference evidence="1 2" key="2">
    <citation type="journal article" date="2019" name="G3 (Bethesda)">
        <title>Hybrid Assembly of the Genome of the Entomopathogenic Nematode Steinernema carpocapsae Identifies the X-Chromosome.</title>
        <authorList>
            <person name="Serra L."/>
            <person name="Macchietto M."/>
            <person name="Macias-Munoz A."/>
            <person name="McGill C.J."/>
            <person name="Rodriguez I.M."/>
            <person name="Rodriguez B."/>
            <person name="Murad R."/>
            <person name="Mortazavi A."/>
        </authorList>
    </citation>
    <scope>NUCLEOTIDE SEQUENCE [LARGE SCALE GENOMIC DNA]</scope>
    <source>
        <strain evidence="1 2">ALL</strain>
    </source>
</reference>
<keyword evidence="2" id="KW-1185">Reference proteome</keyword>
<proteinExistence type="predicted"/>
<reference evidence="1 2" key="1">
    <citation type="journal article" date="2015" name="Genome Biol.">
        <title>Comparative genomics of Steinernema reveals deeply conserved gene regulatory networks.</title>
        <authorList>
            <person name="Dillman A.R."/>
            <person name="Macchietto M."/>
            <person name="Porter C.F."/>
            <person name="Rogers A."/>
            <person name="Williams B."/>
            <person name="Antoshechkin I."/>
            <person name="Lee M.M."/>
            <person name="Goodwin Z."/>
            <person name="Lu X."/>
            <person name="Lewis E.E."/>
            <person name="Goodrich-Blair H."/>
            <person name="Stock S.P."/>
            <person name="Adams B.J."/>
            <person name="Sternberg P.W."/>
            <person name="Mortazavi A."/>
        </authorList>
    </citation>
    <scope>NUCLEOTIDE SEQUENCE [LARGE SCALE GENOMIC DNA]</scope>
    <source>
        <strain evidence="1 2">ALL</strain>
    </source>
</reference>
<sequence length="111" mass="12476">MATSRPFYRFANNRGHLSRHSYSLCLDPLRDSRDGYSGGEGAQRASHFKTPTAAVSSPYVSSRSHGQCHRFCLAPCRRKLRKKRKKSDGGERCGNHAAAFFCFFLCLMVLS</sequence>
<protein>
    <submittedName>
        <fullName evidence="1">Uncharacterized protein</fullName>
    </submittedName>
</protein>
<dbReference type="EMBL" id="AZBU02000008">
    <property type="protein sequence ID" value="TKR67291.1"/>
    <property type="molecule type" value="Genomic_DNA"/>
</dbReference>
<accession>A0A4U5MDS6</accession>
<organism evidence="1 2">
    <name type="scientific">Steinernema carpocapsae</name>
    <name type="common">Entomopathogenic nematode</name>
    <dbReference type="NCBI Taxonomy" id="34508"/>
    <lineage>
        <taxon>Eukaryota</taxon>
        <taxon>Metazoa</taxon>
        <taxon>Ecdysozoa</taxon>
        <taxon>Nematoda</taxon>
        <taxon>Chromadorea</taxon>
        <taxon>Rhabditida</taxon>
        <taxon>Tylenchina</taxon>
        <taxon>Panagrolaimomorpha</taxon>
        <taxon>Strongyloidoidea</taxon>
        <taxon>Steinernematidae</taxon>
        <taxon>Steinernema</taxon>
    </lineage>
</organism>